<proteinExistence type="predicted"/>
<accession>A0A1J9UWL4</accession>
<dbReference type="InterPro" id="IPR000073">
    <property type="entry name" value="AB_hydrolase_1"/>
</dbReference>
<dbReference type="PANTHER" id="PTHR43798:SF6">
    <property type="entry name" value="HYDROLASE, PUTATIVE (AFU_ORTHOLOGUE AFUA_4G13070)-RELATED"/>
    <property type="match status" value="1"/>
</dbReference>
<reference evidence="2 3" key="1">
    <citation type="submission" date="2016-06" db="EMBL/GenBank/DDBJ databases">
        <title>First insights into the genetic diversity and population structure of in the Bacillus cereus group bacteria from diverse marine environments.</title>
        <authorList>
            <person name="Liu Y."/>
            <person name="Lai Q."/>
            <person name="Shao Z."/>
        </authorList>
    </citation>
    <scope>NUCLEOTIDE SEQUENCE [LARGE SCALE GENOMIC DNA]</scope>
    <source>
        <strain evidence="2 3">NH24A2</strain>
    </source>
</reference>
<dbReference type="GeneID" id="87591410"/>
<dbReference type="GO" id="GO:0016787">
    <property type="term" value="F:hydrolase activity"/>
    <property type="evidence" value="ECO:0007669"/>
    <property type="project" value="UniProtKB-KW"/>
</dbReference>
<dbReference type="SUPFAM" id="SSF53474">
    <property type="entry name" value="alpha/beta-Hydrolases"/>
    <property type="match status" value="1"/>
</dbReference>
<evidence type="ECO:0000313" key="2">
    <source>
        <dbReference type="EMBL" id="OJD81114.1"/>
    </source>
</evidence>
<dbReference type="PANTHER" id="PTHR43798">
    <property type="entry name" value="MONOACYLGLYCEROL LIPASE"/>
    <property type="match status" value="1"/>
</dbReference>
<feature type="domain" description="AB hydrolase-1" evidence="1">
    <location>
        <begin position="20"/>
        <end position="253"/>
    </location>
</feature>
<dbReference type="AlphaFoldDB" id="A0A1J9UWL4"/>
<comment type="caution">
    <text evidence="2">The sequence shown here is derived from an EMBL/GenBank/DDBJ whole genome shotgun (WGS) entry which is preliminary data.</text>
</comment>
<name>A0A1J9UWL4_9BACI</name>
<organism evidence="2 3">
    <name type="scientific">Bacillus paramycoides</name>
    <dbReference type="NCBI Taxonomy" id="2026194"/>
    <lineage>
        <taxon>Bacteria</taxon>
        <taxon>Bacillati</taxon>
        <taxon>Bacillota</taxon>
        <taxon>Bacilli</taxon>
        <taxon>Bacillales</taxon>
        <taxon>Bacillaceae</taxon>
        <taxon>Bacillus</taxon>
        <taxon>Bacillus cereus group</taxon>
    </lineage>
</organism>
<sequence length="276" mass="31551">MDCLVAKGSIYYETVGNGFPILIMHSMGTDHKSMKAWIEPIFDEIQGFQRIYIDLPAHGRSLIDENFNSSDDMLLNILDFINMTIPNQAFSLIGFSFGGYLAQGVLHHRHKNVKSICLLATSLHLKDRDLPKKIVVTKDEDLLIELDSDIRMAFETLMNYQNKENLKYFLNEIQPGRLLANKNFLMSNWREKGYFLSEEPLNNVGTLTQPALIILGKQDSICGYKDHFFLLEKFPNATFSILDGAGHMLQIEKRKIVQGLIKDWLIRSNSVCKSSE</sequence>
<keyword evidence="2" id="KW-0378">Hydrolase</keyword>
<dbReference type="Pfam" id="PF00561">
    <property type="entry name" value="Abhydrolase_1"/>
    <property type="match status" value="1"/>
</dbReference>
<dbReference type="EMBL" id="MAOI01000052">
    <property type="protein sequence ID" value="OJD81114.1"/>
    <property type="molecule type" value="Genomic_DNA"/>
</dbReference>
<dbReference type="RefSeq" id="WP_071718308.1">
    <property type="nucleotide sequence ID" value="NZ_CBCSHB010000057.1"/>
</dbReference>
<evidence type="ECO:0000313" key="3">
    <source>
        <dbReference type="Proteomes" id="UP000182788"/>
    </source>
</evidence>
<dbReference type="InterPro" id="IPR050266">
    <property type="entry name" value="AB_hydrolase_sf"/>
</dbReference>
<dbReference type="InterPro" id="IPR029058">
    <property type="entry name" value="AB_hydrolase_fold"/>
</dbReference>
<dbReference type="Proteomes" id="UP000182788">
    <property type="component" value="Unassembled WGS sequence"/>
</dbReference>
<evidence type="ECO:0000259" key="1">
    <source>
        <dbReference type="Pfam" id="PF00561"/>
    </source>
</evidence>
<dbReference type="Gene3D" id="3.40.50.1820">
    <property type="entry name" value="alpha/beta hydrolase"/>
    <property type="match status" value="1"/>
</dbReference>
<gene>
    <name evidence="2" type="ORF">BAU28_08145</name>
</gene>
<protein>
    <submittedName>
        <fullName evidence="2">Alpha/beta hydrolase</fullName>
    </submittedName>
</protein>